<comment type="caution">
    <text evidence="2">The sequence shown here is derived from an EMBL/GenBank/DDBJ whole genome shotgun (WGS) entry which is preliminary data.</text>
</comment>
<dbReference type="EMBL" id="NOII01000003">
    <property type="protein sequence ID" value="OYD57266.1"/>
    <property type="molecule type" value="Genomic_DNA"/>
</dbReference>
<reference evidence="2 3" key="1">
    <citation type="submission" date="2017-07" db="EMBL/GenBank/DDBJ databases">
        <title>Fictibacillus sp. nov. GDSW-R2A3 Genome sequencing and assembly.</title>
        <authorList>
            <person name="Mayilraj S."/>
        </authorList>
    </citation>
    <scope>NUCLEOTIDE SEQUENCE [LARGE SCALE GENOMIC DNA]</scope>
    <source>
        <strain evidence="2 3">GDSW-R2A3</strain>
    </source>
</reference>
<feature type="chain" id="PRO_5013257734" evidence="1">
    <location>
        <begin position="23"/>
        <end position="214"/>
    </location>
</feature>
<evidence type="ECO:0000313" key="3">
    <source>
        <dbReference type="Proteomes" id="UP000215059"/>
    </source>
</evidence>
<dbReference type="GO" id="GO:0016740">
    <property type="term" value="F:transferase activity"/>
    <property type="evidence" value="ECO:0007669"/>
    <property type="project" value="UniProtKB-KW"/>
</dbReference>
<evidence type="ECO:0000256" key="1">
    <source>
        <dbReference type="SAM" id="SignalP"/>
    </source>
</evidence>
<gene>
    <name evidence="2" type="ORF">CGZ90_11290</name>
</gene>
<sequence length="214" mass="24120">MMKIRNTLVVLTCIFALTGAPAAAKEAARIQQKPCYSQQALTLHSHMRKLWSDHVQWTRSYIVSALAGLPDQDAALKRLLRNQEDIGNAVGQYYGKKAGDKLTGLLKEHIMIAGQLVAAVKSGNQADVEKYNKLWYKNADDIAGFLSSANPNWPKKEMKALLDRHLKLTTDEVVYRMKKDWVSDIKAYDLGYDHILVLADTLSKGIMKQFPQKF</sequence>
<dbReference type="OrthoDB" id="2603324at2"/>
<dbReference type="Proteomes" id="UP000215059">
    <property type="component" value="Unassembled WGS sequence"/>
</dbReference>
<keyword evidence="1" id="KW-0732">Signal</keyword>
<accession>A0A235F7I3</accession>
<protein>
    <submittedName>
        <fullName evidence="2">Glycosyltransferase</fullName>
    </submittedName>
</protein>
<feature type="signal peptide" evidence="1">
    <location>
        <begin position="1"/>
        <end position="22"/>
    </location>
</feature>
<organism evidence="2 3">
    <name type="scientific">Fictibacillus aquaticus</name>
    <dbReference type="NCBI Taxonomy" id="2021314"/>
    <lineage>
        <taxon>Bacteria</taxon>
        <taxon>Bacillati</taxon>
        <taxon>Bacillota</taxon>
        <taxon>Bacilli</taxon>
        <taxon>Bacillales</taxon>
        <taxon>Fictibacillaceae</taxon>
        <taxon>Fictibacillus</taxon>
    </lineage>
</organism>
<dbReference type="RefSeq" id="WP_094252614.1">
    <property type="nucleotide sequence ID" value="NZ_JBHLXL010000001.1"/>
</dbReference>
<proteinExistence type="predicted"/>
<keyword evidence="3" id="KW-1185">Reference proteome</keyword>
<name>A0A235F7I3_9BACL</name>
<dbReference type="AlphaFoldDB" id="A0A235F7I3"/>
<keyword evidence="2" id="KW-0808">Transferase</keyword>
<evidence type="ECO:0000313" key="2">
    <source>
        <dbReference type="EMBL" id="OYD57266.1"/>
    </source>
</evidence>